<evidence type="ECO:0000313" key="3">
    <source>
        <dbReference type="Proteomes" id="UP000824250"/>
    </source>
</evidence>
<gene>
    <name evidence="2" type="ORF">IAB28_09720</name>
</gene>
<keyword evidence="1" id="KW-0472">Membrane</keyword>
<sequence>MKKETKIVLRLLSIILMAVSLIFGVTWKKTGVCLGDQVILWLGFEPWSAGTEGWHYSAVLALAVFFASIVLFSVTTENRGRTIRRILALIIILIAAAGILIQW</sequence>
<evidence type="ECO:0000256" key="1">
    <source>
        <dbReference type="SAM" id="Phobius"/>
    </source>
</evidence>
<reference evidence="2" key="1">
    <citation type="submission" date="2020-10" db="EMBL/GenBank/DDBJ databases">
        <authorList>
            <person name="Gilroy R."/>
        </authorList>
    </citation>
    <scope>NUCLEOTIDE SEQUENCE</scope>
    <source>
        <strain evidence="2">CHK180-2868</strain>
    </source>
</reference>
<dbReference type="AlphaFoldDB" id="A0A9D1D730"/>
<dbReference type="EMBL" id="DVGC01000057">
    <property type="protein sequence ID" value="HIR06224.1"/>
    <property type="molecule type" value="Genomic_DNA"/>
</dbReference>
<feature type="transmembrane region" description="Helical" evidence="1">
    <location>
        <begin position="54"/>
        <end position="74"/>
    </location>
</feature>
<feature type="transmembrane region" description="Helical" evidence="1">
    <location>
        <begin position="7"/>
        <end position="27"/>
    </location>
</feature>
<name>A0A9D1D730_9FIRM</name>
<feature type="transmembrane region" description="Helical" evidence="1">
    <location>
        <begin position="86"/>
        <end position="102"/>
    </location>
</feature>
<dbReference type="Proteomes" id="UP000824250">
    <property type="component" value="Unassembled WGS sequence"/>
</dbReference>
<proteinExistence type="predicted"/>
<comment type="caution">
    <text evidence="2">The sequence shown here is derived from an EMBL/GenBank/DDBJ whole genome shotgun (WGS) entry which is preliminary data.</text>
</comment>
<reference evidence="2" key="2">
    <citation type="journal article" date="2021" name="PeerJ">
        <title>Extensive microbial diversity within the chicken gut microbiome revealed by metagenomics and culture.</title>
        <authorList>
            <person name="Gilroy R."/>
            <person name="Ravi A."/>
            <person name="Getino M."/>
            <person name="Pursley I."/>
            <person name="Horton D.L."/>
            <person name="Alikhan N.F."/>
            <person name="Baker D."/>
            <person name="Gharbi K."/>
            <person name="Hall N."/>
            <person name="Watson M."/>
            <person name="Adriaenssens E.M."/>
            <person name="Foster-Nyarko E."/>
            <person name="Jarju S."/>
            <person name="Secka A."/>
            <person name="Antonio M."/>
            <person name="Oren A."/>
            <person name="Chaudhuri R.R."/>
            <person name="La Ragione R."/>
            <person name="Hildebrand F."/>
            <person name="Pallen M.J."/>
        </authorList>
    </citation>
    <scope>NUCLEOTIDE SEQUENCE</scope>
    <source>
        <strain evidence="2">CHK180-2868</strain>
    </source>
</reference>
<protein>
    <submittedName>
        <fullName evidence="2">Uncharacterized protein</fullName>
    </submittedName>
</protein>
<keyword evidence="1" id="KW-0812">Transmembrane</keyword>
<keyword evidence="1" id="KW-1133">Transmembrane helix</keyword>
<organism evidence="2 3">
    <name type="scientific">Candidatus Copromonas faecavium</name>
    <name type="common">nom. illeg.</name>
    <dbReference type="NCBI Taxonomy" id="2840740"/>
    <lineage>
        <taxon>Bacteria</taxon>
        <taxon>Bacillati</taxon>
        <taxon>Bacillota</taxon>
        <taxon>Clostridia</taxon>
        <taxon>Lachnospirales</taxon>
        <taxon>Lachnospiraceae</taxon>
        <taxon>Candidatus Copromonas (nom. illeg.)</taxon>
    </lineage>
</organism>
<accession>A0A9D1D730</accession>
<evidence type="ECO:0000313" key="2">
    <source>
        <dbReference type="EMBL" id="HIR06224.1"/>
    </source>
</evidence>